<feature type="transmembrane region" description="Helical" evidence="2">
    <location>
        <begin position="379"/>
        <end position="398"/>
    </location>
</feature>
<feature type="transmembrane region" description="Helical" evidence="2">
    <location>
        <begin position="170"/>
        <end position="190"/>
    </location>
</feature>
<feature type="region of interest" description="Disordered" evidence="1">
    <location>
        <begin position="1"/>
        <end position="31"/>
    </location>
</feature>
<dbReference type="RefSeq" id="WP_194289799.1">
    <property type="nucleotide sequence ID" value="NZ_WEGK01000004.1"/>
</dbReference>
<feature type="transmembrane region" description="Helical" evidence="2">
    <location>
        <begin position="312"/>
        <end position="330"/>
    </location>
</feature>
<dbReference type="AlphaFoldDB" id="A0A7K0D086"/>
<comment type="caution">
    <text evidence="3">The sequence shown here is derived from an EMBL/GenBank/DDBJ whole genome shotgun (WGS) entry which is preliminary data.</text>
</comment>
<feature type="region of interest" description="Disordered" evidence="1">
    <location>
        <begin position="453"/>
        <end position="475"/>
    </location>
</feature>
<protein>
    <submittedName>
        <fullName evidence="3">Uncharacterized protein</fullName>
    </submittedName>
</protein>
<dbReference type="InterPro" id="IPR045931">
    <property type="entry name" value="DUF6350"/>
</dbReference>
<name>A0A7K0D086_9NOCA</name>
<evidence type="ECO:0000313" key="4">
    <source>
        <dbReference type="Proteomes" id="UP000438448"/>
    </source>
</evidence>
<feature type="compositionally biased region" description="Basic and acidic residues" evidence="1">
    <location>
        <begin position="8"/>
        <end position="21"/>
    </location>
</feature>
<organism evidence="3 4">
    <name type="scientific">Nocardia macrotermitis</name>
    <dbReference type="NCBI Taxonomy" id="2585198"/>
    <lineage>
        <taxon>Bacteria</taxon>
        <taxon>Bacillati</taxon>
        <taxon>Actinomycetota</taxon>
        <taxon>Actinomycetes</taxon>
        <taxon>Mycobacteriales</taxon>
        <taxon>Nocardiaceae</taxon>
        <taxon>Nocardia</taxon>
    </lineage>
</organism>
<proteinExistence type="predicted"/>
<dbReference type="Proteomes" id="UP000438448">
    <property type="component" value="Unassembled WGS sequence"/>
</dbReference>
<evidence type="ECO:0000313" key="3">
    <source>
        <dbReference type="EMBL" id="MQY19130.1"/>
    </source>
</evidence>
<evidence type="ECO:0000256" key="2">
    <source>
        <dbReference type="SAM" id="Phobius"/>
    </source>
</evidence>
<feature type="transmembrane region" description="Helical" evidence="2">
    <location>
        <begin position="351"/>
        <end position="373"/>
    </location>
</feature>
<reference evidence="3 4" key="1">
    <citation type="submission" date="2019-10" db="EMBL/GenBank/DDBJ databases">
        <title>Nocardia macrotermitis sp. nov. and Nocardia aurantia sp. nov., isolated from the gut of fungus growing-termite Macrotermes natalensis.</title>
        <authorList>
            <person name="Benndorf R."/>
            <person name="Schwitalla J."/>
            <person name="Martin K."/>
            <person name="De Beer W."/>
            <person name="Kaster A.-K."/>
            <person name="Vollmers J."/>
            <person name="Poulsen M."/>
            <person name="Beemelmanns C."/>
        </authorList>
    </citation>
    <scope>NUCLEOTIDE SEQUENCE [LARGE SCALE GENOMIC DNA]</scope>
    <source>
        <strain evidence="3 4">RB20</strain>
    </source>
</reference>
<keyword evidence="2" id="KW-0812">Transmembrane</keyword>
<dbReference type="EMBL" id="WEGK01000004">
    <property type="protein sequence ID" value="MQY19130.1"/>
    <property type="molecule type" value="Genomic_DNA"/>
</dbReference>
<keyword evidence="2" id="KW-0472">Membrane</keyword>
<gene>
    <name evidence="3" type="ORF">NRB20_22140</name>
</gene>
<accession>A0A7K0D086</accession>
<feature type="transmembrane region" description="Helical" evidence="2">
    <location>
        <begin position="133"/>
        <end position="155"/>
    </location>
</feature>
<feature type="transmembrane region" description="Helical" evidence="2">
    <location>
        <begin position="217"/>
        <end position="237"/>
    </location>
</feature>
<feature type="compositionally biased region" description="Basic and acidic residues" evidence="1">
    <location>
        <begin position="453"/>
        <end position="465"/>
    </location>
</feature>
<feature type="transmembrane region" description="Helical" evidence="2">
    <location>
        <begin position="44"/>
        <end position="71"/>
    </location>
</feature>
<keyword evidence="4" id="KW-1185">Reference proteome</keyword>
<sequence>MKASPVRWDPRDARPPRRENGRGSGRSGGEDNLFLSLSPERARVLLIVAARASSYTIVVIVALVLVTLFAADSAMTGASGAIAAGWLAVHQVPLVIGRTTLSLLPLVPTGLVLWLTARDCARAVEPRSSRADLGWILGAALTGPLLVTAICLAVAGDASSVVALQPPEALAAFAWVGGLHLAAALFGLAVRPNPLRDKVIARIPLWVESAARIAVRAVWRLLLCAAVLTLLSFLLHWSRIGETYSAAGNFGGVLGLSVLSLAYLPNTVIGATGVLVGAQLHIGVGGLSVFAVSGASVPALPILAAVPTGPAAGWWPVVLAVPAAVGVLTGRDCARGTYDQPLRPWATLTTAAFAAVLLGVLGGIAGGVVGSFGEIGTGIFLFGGLGFAWLAAAGYLGLIGSRWFLAIPAARLVDEHEYAADAAYADDDQHEEYAEDGYADDAYYEPVEDDHHYEDHHYDEPEYPERGPGGPGYRERVYEYDDLDYGRYARLADRDVEEIDGELVEEQAALGPADDPDDILDAEVVETDLPEGRRWDGS</sequence>
<evidence type="ECO:0000256" key="1">
    <source>
        <dbReference type="SAM" id="MobiDB-lite"/>
    </source>
</evidence>
<keyword evidence="2" id="KW-1133">Transmembrane helix</keyword>
<dbReference type="Pfam" id="PF19877">
    <property type="entry name" value="DUF6350"/>
    <property type="match status" value="1"/>
</dbReference>
<feature type="transmembrane region" description="Helical" evidence="2">
    <location>
        <begin position="102"/>
        <end position="121"/>
    </location>
</feature>